<evidence type="ECO:0000259" key="1">
    <source>
        <dbReference type="Pfam" id="PF17116"/>
    </source>
</evidence>
<sequence>MRAIFLGLWFLLNVYSGFSQLQKEVEPPFHIKTAAFFQDGKMVLPMFQLNDNFHFEFDDLHGDEADYYFEIVHCDYDWKKSELAKAEYLNGVDGQRIQDYLTSFNTVQLYCHYRMPFPNRFMSFRVSGNYIIQILNSDREVVFSRKFVIYEDRVSVPMVIKRPRTLKDIEYKQNVEFSIKSQDILFQAPLQNVKVWLLKNGDFKTGITNIKPQYTIGNDLIYRYDKETQFWGGNEYRFFENKDIRAANNFIAKIESKETYIAYLYPDNARANQPYTYAPDVNGIYQVQNLNSQNNAVEADYAWVYFRLVAPTYMGNDGVYINGMFNNWSLAPEFKMDYNTEGGYFEKALILKQGFTNYQYVIASENGKIDYENAPDGNFYQTENNYFALVYYRENGQRYDRIIGKGSASSIDISN</sequence>
<dbReference type="RefSeq" id="WP_094485186.1">
    <property type="nucleotide sequence ID" value="NZ_NOXX01000133.1"/>
</dbReference>
<dbReference type="InterPro" id="IPR013783">
    <property type="entry name" value="Ig-like_fold"/>
</dbReference>
<dbReference type="Gene3D" id="2.60.40.10">
    <property type="entry name" value="Immunoglobulins"/>
    <property type="match status" value="1"/>
</dbReference>
<name>A0A256A3K8_9FLAO</name>
<dbReference type="InterPro" id="IPR031345">
    <property type="entry name" value="T9SS_Plug_N"/>
</dbReference>
<evidence type="ECO:0000313" key="3">
    <source>
        <dbReference type="Proteomes" id="UP000216035"/>
    </source>
</evidence>
<comment type="caution">
    <text evidence="2">The sequence shown here is derived from an EMBL/GenBank/DDBJ whole genome shotgun (WGS) entry which is preliminary data.</text>
</comment>
<evidence type="ECO:0000313" key="2">
    <source>
        <dbReference type="EMBL" id="OYQ48219.1"/>
    </source>
</evidence>
<organism evidence="2 3">
    <name type="scientific">Flavobacterium aurantiibacter</name>
    <dbReference type="NCBI Taxonomy" id="2023067"/>
    <lineage>
        <taxon>Bacteria</taxon>
        <taxon>Pseudomonadati</taxon>
        <taxon>Bacteroidota</taxon>
        <taxon>Flavobacteriia</taxon>
        <taxon>Flavobacteriales</taxon>
        <taxon>Flavobacteriaceae</taxon>
        <taxon>Flavobacterium</taxon>
    </lineage>
</organism>
<keyword evidence="3" id="KW-1185">Reference proteome</keyword>
<dbReference type="Proteomes" id="UP000216035">
    <property type="component" value="Unassembled WGS sequence"/>
</dbReference>
<dbReference type="InterPro" id="IPR014756">
    <property type="entry name" value="Ig_E-set"/>
</dbReference>
<dbReference type="Pfam" id="PF17116">
    <property type="entry name" value="T9SS_plug_1st"/>
    <property type="match status" value="1"/>
</dbReference>
<dbReference type="EMBL" id="NOXX01000133">
    <property type="protein sequence ID" value="OYQ48219.1"/>
    <property type="molecule type" value="Genomic_DNA"/>
</dbReference>
<protein>
    <submittedName>
        <fullName evidence="2">DUF5103 domain-containing protein</fullName>
    </submittedName>
</protein>
<feature type="domain" description="Type 9 secretion system plug protein N-terminal" evidence="1">
    <location>
        <begin position="31"/>
        <end position="151"/>
    </location>
</feature>
<proteinExistence type="predicted"/>
<reference evidence="2 3" key="1">
    <citation type="submission" date="2017-07" db="EMBL/GenBank/DDBJ databases">
        <title>Flavobacterium cyanobacteriorum sp. nov., isolated from cyanobacterial aggregates in a eutrophic lake.</title>
        <authorList>
            <person name="Cai H."/>
        </authorList>
    </citation>
    <scope>NUCLEOTIDE SEQUENCE [LARGE SCALE GENOMIC DNA]</scope>
    <source>
        <strain evidence="2 3">TH167</strain>
    </source>
</reference>
<gene>
    <name evidence="2" type="ORF">CHX27_02490</name>
</gene>
<accession>A0A256A3K8</accession>
<dbReference type="OrthoDB" id="1522602at2"/>
<dbReference type="SUPFAM" id="SSF81296">
    <property type="entry name" value="E set domains"/>
    <property type="match status" value="1"/>
</dbReference>
<dbReference type="AlphaFoldDB" id="A0A256A3K8"/>